<sequence>MKIQLLIDKKYKQPEIHICSDEKNHITDSLVQIIGQAVNLTLTGYQQNSAEILPCESLIRIYSQSKKVFAVSDTGTYQLRERLYELEKILDDSHFVRISNSEIINIRKIRRLDTDIVGTIRIYFKNDTETYASRRYVSRIKHALGI</sequence>
<keyword evidence="2" id="KW-0805">Transcription regulation</keyword>
<evidence type="ECO:0000256" key="3">
    <source>
        <dbReference type="ARBA" id="ARBA00023125"/>
    </source>
</evidence>
<dbReference type="EMBL" id="QGQD01000109">
    <property type="protein sequence ID" value="TLC97807.1"/>
    <property type="molecule type" value="Genomic_DNA"/>
</dbReference>
<dbReference type="InterPro" id="IPR046947">
    <property type="entry name" value="LytR-like"/>
</dbReference>
<comment type="caution">
    <text evidence="6">The sequence shown here is derived from an EMBL/GenBank/DDBJ whole genome shotgun (WGS) entry which is preliminary data.</text>
</comment>
<accession>A0A4V6HR66</accession>
<feature type="domain" description="HTH LytTR-type" evidence="5">
    <location>
        <begin position="42"/>
        <end position="146"/>
    </location>
</feature>
<dbReference type="PANTHER" id="PTHR37299:SF2">
    <property type="entry name" value="HTH LYTTR-TYPE DOMAIN-CONTAINING PROTEIN"/>
    <property type="match status" value="1"/>
</dbReference>
<dbReference type="PROSITE" id="PS50930">
    <property type="entry name" value="HTH_LYTTR"/>
    <property type="match status" value="1"/>
</dbReference>
<evidence type="ECO:0000256" key="4">
    <source>
        <dbReference type="ARBA" id="ARBA00023163"/>
    </source>
</evidence>
<evidence type="ECO:0000313" key="6">
    <source>
        <dbReference type="EMBL" id="TLC97807.1"/>
    </source>
</evidence>
<evidence type="ECO:0000313" key="7">
    <source>
        <dbReference type="Proteomes" id="UP000306509"/>
    </source>
</evidence>
<name>A0A4V6HR66_9FIRM</name>
<protein>
    <submittedName>
        <fullName evidence="6">Putative HTH-type transcriptional regulator</fullName>
    </submittedName>
</protein>
<reference evidence="6 7" key="1">
    <citation type="journal article" date="2019" name="Anaerobe">
        <title>Detection of Robinsoniella peoriensis in multiple bone samples of a trauma patient.</title>
        <authorList>
            <person name="Schrottner P."/>
            <person name="Hartwich K."/>
            <person name="Bunk B."/>
            <person name="Schober I."/>
            <person name="Helbig S."/>
            <person name="Rudolph W.W."/>
            <person name="Gunzer F."/>
        </authorList>
    </citation>
    <scope>NUCLEOTIDE SEQUENCE [LARGE SCALE GENOMIC DNA]</scope>
    <source>
        <strain evidence="6 7">DSM 106044</strain>
    </source>
</reference>
<keyword evidence="1" id="KW-0963">Cytoplasm</keyword>
<proteinExistence type="predicted"/>
<dbReference type="PANTHER" id="PTHR37299">
    <property type="entry name" value="TRANSCRIPTIONAL REGULATOR-RELATED"/>
    <property type="match status" value="1"/>
</dbReference>
<dbReference type="SMART" id="SM00850">
    <property type="entry name" value="LytTR"/>
    <property type="match status" value="1"/>
</dbReference>
<keyword evidence="7" id="KW-1185">Reference proteome</keyword>
<gene>
    <name evidence="6" type="ORF">DSM106044_05393</name>
</gene>
<dbReference type="RefSeq" id="WP_027292613.1">
    <property type="nucleotide sequence ID" value="NZ_CABMJZ010000050.1"/>
</dbReference>
<dbReference type="STRING" id="180332.GCA_000797495_01066"/>
<keyword evidence="3" id="KW-0238">DNA-binding</keyword>
<dbReference type="GO" id="GO:0003677">
    <property type="term" value="F:DNA binding"/>
    <property type="evidence" value="ECO:0007669"/>
    <property type="project" value="UniProtKB-KW"/>
</dbReference>
<evidence type="ECO:0000256" key="2">
    <source>
        <dbReference type="ARBA" id="ARBA00023015"/>
    </source>
</evidence>
<organism evidence="6 7">
    <name type="scientific">Robinsoniella peoriensis</name>
    <dbReference type="NCBI Taxonomy" id="180332"/>
    <lineage>
        <taxon>Bacteria</taxon>
        <taxon>Bacillati</taxon>
        <taxon>Bacillota</taxon>
        <taxon>Clostridia</taxon>
        <taxon>Lachnospirales</taxon>
        <taxon>Lachnospiraceae</taxon>
        <taxon>Robinsoniella</taxon>
    </lineage>
</organism>
<evidence type="ECO:0000259" key="5">
    <source>
        <dbReference type="PROSITE" id="PS50930"/>
    </source>
</evidence>
<dbReference type="Gene3D" id="2.40.50.1020">
    <property type="entry name" value="LytTr DNA-binding domain"/>
    <property type="match status" value="1"/>
</dbReference>
<dbReference type="AlphaFoldDB" id="A0A4V6HR66"/>
<dbReference type="GO" id="GO:0000156">
    <property type="term" value="F:phosphorelay response regulator activity"/>
    <property type="evidence" value="ECO:0007669"/>
    <property type="project" value="InterPro"/>
</dbReference>
<dbReference type="InterPro" id="IPR007492">
    <property type="entry name" value="LytTR_DNA-bd_dom"/>
</dbReference>
<evidence type="ECO:0000256" key="1">
    <source>
        <dbReference type="ARBA" id="ARBA00022490"/>
    </source>
</evidence>
<dbReference type="OrthoDB" id="3186525at2"/>
<keyword evidence="4" id="KW-0804">Transcription</keyword>
<dbReference type="Proteomes" id="UP000306509">
    <property type="component" value="Unassembled WGS sequence"/>
</dbReference>
<dbReference type="Pfam" id="PF04397">
    <property type="entry name" value="LytTR"/>
    <property type="match status" value="1"/>
</dbReference>